<sequence>MTKPTGIIIIDGPDGSGKSTLAQRLVEQYDAEYLHLTYRWPNNMFDYHTAAIHWAGKRSKDKLVVIDRWWMSELCYANAYRNGSKWPLMYRMLDRIALKYGCIYVYSLPENIRDHLNAYEGLKLTREEMYKDISPVVIEYHKLWDKVKTWPHVRRYDYQKHALQGCGENTVDAYAAALVADLQAWRAEQVDLALDPANYNLTGHISPAKYLLVGDKTNPRKRHGKWWPFHDYAASSLHLAQTMERLGIPEHECLYTNYNNSKAETSYLVHNFELHTIVFGSAVFDPLVRDFGGGSKAWKILSNPQNVVHPAYDLRFRSGKTLACDLGSAVLRSEAYGRFPT</sequence>
<reference evidence="1 2" key="1">
    <citation type="submission" date="2014-07" db="EMBL/GenBank/DDBJ databases">
        <title>Expanding our view of genomic diversity in Candidatus Accumulibacter clades.</title>
        <authorList>
            <person name="Skennerton C.T."/>
            <person name="Barr J.J."/>
            <person name="Slater F.R."/>
            <person name="Bond P.L."/>
            <person name="Tyson G.W."/>
        </authorList>
    </citation>
    <scope>NUCLEOTIDE SEQUENCE [LARGE SCALE GENOMIC DNA]</scope>
    <source>
        <strain evidence="2">SK-01</strain>
    </source>
</reference>
<dbReference type="GO" id="GO:0016301">
    <property type="term" value="F:kinase activity"/>
    <property type="evidence" value="ECO:0007669"/>
    <property type="project" value="UniProtKB-KW"/>
</dbReference>
<evidence type="ECO:0000313" key="1">
    <source>
        <dbReference type="EMBL" id="KFB66073.1"/>
    </source>
</evidence>
<dbReference type="InterPro" id="IPR027417">
    <property type="entry name" value="P-loop_NTPase"/>
</dbReference>
<dbReference type="STRING" id="1457154.CAPSK01_004676"/>
<dbReference type="Gene3D" id="3.40.50.300">
    <property type="entry name" value="P-loop containing nucleotide triphosphate hydrolases"/>
    <property type="match status" value="1"/>
</dbReference>
<comment type="caution">
    <text evidence="1">The sequence shown here is derived from an EMBL/GenBank/DDBJ whole genome shotgun (WGS) entry which is preliminary data.</text>
</comment>
<accession>A0A084XUC9</accession>
<dbReference type="AlphaFoldDB" id="A0A084XUC9"/>
<name>A0A084XUC9_9PROT</name>
<dbReference type="EMBL" id="JDSS02000052">
    <property type="protein sequence ID" value="KFB66073.1"/>
    <property type="molecule type" value="Genomic_DNA"/>
</dbReference>
<dbReference type="SUPFAM" id="SSF52540">
    <property type="entry name" value="P-loop containing nucleoside triphosphate hydrolases"/>
    <property type="match status" value="1"/>
</dbReference>
<organism evidence="1 2">
    <name type="scientific">Candidatus Accumulibacter vicinus</name>
    <dbReference type="NCBI Taxonomy" id="2954382"/>
    <lineage>
        <taxon>Bacteria</taxon>
        <taxon>Pseudomonadati</taxon>
        <taxon>Pseudomonadota</taxon>
        <taxon>Betaproteobacteria</taxon>
        <taxon>Candidatus Accumulibacter</taxon>
    </lineage>
</organism>
<evidence type="ECO:0000313" key="2">
    <source>
        <dbReference type="Proteomes" id="UP000019812"/>
    </source>
</evidence>
<dbReference type="RefSeq" id="WP_034931175.1">
    <property type="nucleotide sequence ID" value="NZ_JDSS02000052.1"/>
</dbReference>
<keyword evidence="1" id="KW-0418">Kinase</keyword>
<proteinExistence type="predicted"/>
<keyword evidence="1" id="KW-0808">Transferase</keyword>
<gene>
    <name evidence="1" type="ORF">CAPSK01_004676</name>
</gene>
<dbReference type="Proteomes" id="UP000019812">
    <property type="component" value="Unassembled WGS sequence"/>
</dbReference>
<protein>
    <submittedName>
        <fullName evidence="1">Thymidylate kinase</fullName>
    </submittedName>
</protein>